<dbReference type="EMBL" id="CP091430">
    <property type="protein sequence ID" value="UVI31988.1"/>
    <property type="molecule type" value="Genomic_DNA"/>
</dbReference>
<reference evidence="6" key="1">
    <citation type="submission" date="2022-01" db="EMBL/GenBank/DDBJ databases">
        <title>Paenibacillus spongiae sp. nov., isolated from marine sponge.</title>
        <authorList>
            <person name="Li Z."/>
            <person name="Zhang M."/>
        </authorList>
    </citation>
    <scope>NUCLEOTIDE SEQUENCE</scope>
    <source>
        <strain evidence="6">PHS-Z3</strain>
    </source>
</reference>
<evidence type="ECO:0000313" key="7">
    <source>
        <dbReference type="Proteomes" id="UP001057877"/>
    </source>
</evidence>
<protein>
    <submittedName>
        <fullName evidence="6">LacI family DNA-binding transcriptional regulator</fullName>
    </submittedName>
</protein>
<dbReference type="PANTHER" id="PTHR30146:SF148">
    <property type="entry name" value="HTH-TYPE TRANSCRIPTIONAL REPRESSOR PURR-RELATED"/>
    <property type="match status" value="1"/>
</dbReference>
<sequence>MSKKITIQQIADAVGVSKFAVSKALSGKSGVSQALREKIIQTAHQMGYKSQKIQSEVRDRRAESASEGRDDKRFVAVLFPNVRYQIKESLYWGKVLDGVVRGLQDHRFGMITITEHTIDNFAKIIDPKDLLGIIGIGWASTSLLLEVRGTDTPFVLVDHEDAVIDSDTLFINNFDCMKKMTHYLLGLGHRKMQFIGNIQFSRSFSDRWIGYRTALEESEVPVQQSEELLKLNGEAFDVILDVLTRKFNEGDMPTALVCANDAIALMVMDVLKHMNLRVPQDCSVTGFDNNENTLESGLTTINVTKEILGLRAVQTLLWRLDNPDFPIEKILLSGDLMIRASTAASSR</sequence>
<evidence type="ECO:0000256" key="4">
    <source>
        <dbReference type="ARBA" id="ARBA00023163"/>
    </source>
</evidence>
<dbReference type="Gene3D" id="3.40.50.2300">
    <property type="match status" value="2"/>
</dbReference>
<organism evidence="6 7">
    <name type="scientific">Paenibacillus spongiae</name>
    <dbReference type="NCBI Taxonomy" id="2909671"/>
    <lineage>
        <taxon>Bacteria</taxon>
        <taxon>Bacillati</taxon>
        <taxon>Bacillota</taxon>
        <taxon>Bacilli</taxon>
        <taxon>Bacillales</taxon>
        <taxon>Paenibacillaceae</taxon>
        <taxon>Paenibacillus</taxon>
    </lineage>
</organism>
<evidence type="ECO:0000313" key="6">
    <source>
        <dbReference type="EMBL" id="UVI31988.1"/>
    </source>
</evidence>
<dbReference type="PROSITE" id="PS50932">
    <property type="entry name" value="HTH_LACI_2"/>
    <property type="match status" value="1"/>
</dbReference>
<proteinExistence type="predicted"/>
<dbReference type="InterPro" id="IPR000843">
    <property type="entry name" value="HTH_LacI"/>
</dbReference>
<accession>A0ABY5SEN1</accession>
<dbReference type="Pfam" id="PF13377">
    <property type="entry name" value="Peripla_BP_3"/>
    <property type="match status" value="1"/>
</dbReference>
<name>A0ABY5SEN1_9BACL</name>
<keyword evidence="1" id="KW-0678">Repressor</keyword>
<dbReference type="SUPFAM" id="SSF47413">
    <property type="entry name" value="lambda repressor-like DNA-binding domains"/>
    <property type="match status" value="1"/>
</dbReference>
<evidence type="ECO:0000256" key="1">
    <source>
        <dbReference type="ARBA" id="ARBA00022491"/>
    </source>
</evidence>
<keyword evidence="7" id="KW-1185">Reference proteome</keyword>
<dbReference type="Pfam" id="PF00356">
    <property type="entry name" value="LacI"/>
    <property type="match status" value="1"/>
</dbReference>
<dbReference type="InterPro" id="IPR028082">
    <property type="entry name" value="Peripla_BP_I"/>
</dbReference>
<dbReference type="GO" id="GO:0003677">
    <property type="term" value="F:DNA binding"/>
    <property type="evidence" value="ECO:0007669"/>
    <property type="project" value="UniProtKB-KW"/>
</dbReference>
<dbReference type="SUPFAM" id="SSF53822">
    <property type="entry name" value="Periplasmic binding protein-like I"/>
    <property type="match status" value="1"/>
</dbReference>
<dbReference type="Proteomes" id="UP001057877">
    <property type="component" value="Chromosome"/>
</dbReference>
<dbReference type="InterPro" id="IPR010982">
    <property type="entry name" value="Lambda_DNA-bd_dom_sf"/>
</dbReference>
<dbReference type="CDD" id="cd01392">
    <property type="entry name" value="HTH_LacI"/>
    <property type="match status" value="1"/>
</dbReference>
<dbReference type="InterPro" id="IPR046335">
    <property type="entry name" value="LacI/GalR-like_sensor"/>
</dbReference>
<keyword evidence="2" id="KW-0805">Transcription regulation</keyword>
<evidence type="ECO:0000256" key="3">
    <source>
        <dbReference type="ARBA" id="ARBA00023125"/>
    </source>
</evidence>
<gene>
    <name evidence="6" type="ORF">L1F29_09295</name>
</gene>
<keyword evidence="4" id="KW-0804">Transcription</keyword>
<feature type="domain" description="HTH lacI-type" evidence="5">
    <location>
        <begin position="5"/>
        <end position="67"/>
    </location>
</feature>
<dbReference type="SMART" id="SM00354">
    <property type="entry name" value="HTH_LACI"/>
    <property type="match status" value="1"/>
</dbReference>
<evidence type="ECO:0000256" key="2">
    <source>
        <dbReference type="ARBA" id="ARBA00023015"/>
    </source>
</evidence>
<dbReference type="RefSeq" id="WP_258388048.1">
    <property type="nucleotide sequence ID" value="NZ_CP091430.1"/>
</dbReference>
<dbReference type="Gene3D" id="1.10.260.40">
    <property type="entry name" value="lambda repressor-like DNA-binding domains"/>
    <property type="match status" value="1"/>
</dbReference>
<dbReference type="PANTHER" id="PTHR30146">
    <property type="entry name" value="LACI-RELATED TRANSCRIPTIONAL REPRESSOR"/>
    <property type="match status" value="1"/>
</dbReference>
<evidence type="ECO:0000259" key="5">
    <source>
        <dbReference type="PROSITE" id="PS50932"/>
    </source>
</evidence>
<keyword evidence="3 6" id="KW-0238">DNA-binding</keyword>